<comment type="caution">
    <text evidence="1">The sequence shown here is derived from an EMBL/GenBank/DDBJ whole genome shotgun (WGS) entry which is preliminary data.</text>
</comment>
<dbReference type="STRING" id="1817867.A3F83_11065"/>
<dbReference type="Gene3D" id="2.60.40.10">
    <property type="entry name" value="Immunoglobulins"/>
    <property type="match status" value="1"/>
</dbReference>
<proteinExistence type="predicted"/>
<dbReference type="InterPro" id="IPR011042">
    <property type="entry name" value="6-blade_b-propeller_TolB-like"/>
</dbReference>
<sequence>MIRHSQLFSGFNPALPALALFITLLACSDRPRSNPLDPQNTDSNNANAGFNALAGNEQVLLHWDQLTFEDLRGIRVQRAVEGSGDTLTLTDSSLSAKSTFFLDNSAENGTTYSYNLQFMLNGSSERPKSKPDLATPGEVFGWLELVDYGEVVLMTPDFRDEITSLNVSFPGIIDIQVGPAVWVLDGSSGQINRYSLNGEALDEGAILNSVRAFRFNQQDFTAWVAVDGDNGIVYHFSSSGELLSSFNTNLPVTWLALEYLRGQIWVGSSSQAVARFDPIVGNIVQFTDPEFVSPQVVVVGQNSTLAYILDSGARKVFQVDNSGVAWKLGGFSNPSDIAVDINGDFCWVTDPDADKLFEIDRHGKITAQVTGLGKPHRLIYDNRNSTLYVTGTTGEITNLSPGGVINWQVKNPYQPGRIALQFAN</sequence>
<evidence type="ECO:0000313" key="1">
    <source>
        <dbReference type="EMBL" id="OGG04558.1"/>
    </source>
</evidence>
<dbReference type="PROSITE" id="PS51257">
    <property type="entry name" value="PROKAR_LIPOPROTEIN"/>
    <property type="match status" value="1"/>
</dbReference>
<organism evidence="1 2">
    <name type="scientific">Candidatus Glassbacteria bacterium RIFCSPLOWO2_12_FULL_58_11</name>
    <dbReference type="NCBI Taxonomy" id="1817867"/>
    <lineage>
        <taxon>Bacteria</taxon>
        <taxon>Candidatus Glassiibacteriota</taxon>
    </lineage>
</organism>
<dbReference type="EMBL" id="MFIX01000113">
    <property type="protein sequence ID" value="OGG04558.1"/>
    <property type="molecule type" value="Genomic_DNA"/>
</dbReference>
<reference evidence="1 2" key="1">
    <citation type="journal article" date="2016" name="Nat. Commun.">
        <title>Thousands of microbial genomes shed light on interconnected biogeochemical processes in an aquifer system.</title>
        <authorList>
            <person name="Anantharaman K."/>
            <person name="Brown C.T."/>
            <person name="Hug L.A."/>
            <person name="Sharon I."/>
            <person name="Castelle C.J."/>
            <person name="Probst A.J."/>
            <person name="Thomas B.C."/>
            <person name="Singh A."/>
            <person name="Wilkins M.J."/>
            <person name="Karaoz U."/>
            <person name="Brodie E.L."/>
            <person name="Williams K.H."/>
            <person name="Hubbard S.S."/>
            <person name="Banfield J.F."/>
        </authorList>
    </citation>
    <scope>NUCLEOTIDE SEQUENCE [LARGE SCALE GENOMIC DNA]</scope>
</reference>
<dbReference type="Proteomes" id="UP000179129">
    <property type="component" value="Unassembled WGS sequence"/>
</dbReference>
<protein>
    <recommendedName>
        <fullName evidence="3">Fibronectin type-III domain-containing protein</fullName>
    </recommendedName>
</protein>
<gene>
    <name evidence="1" type="ORF">A3F83_11065</name>
</gene>
<name>A0A1F5YWJ8_9BACT</name>
<evidence type="ECO:0008006" key="3">
    <source>
        <dbReference type="Google" id="ProtNLM"/>
    </source>
</evidence>
<accession>A0A1F5YWJ8</accession>
<evidence type="ECO:0000313" key="2">
    <source>
        <dbReference type="Proteomes" id="UP000179129"/>
    </source>
</evidence>
<dbReference type="InterPro" id="IPR013783">
    <property type="entry name" value="Ig-like_fold"/>
</dbReference>
<dbReference type="SUPFAM" id="SSF63829">
    <property type="entry name" value="Calcium-dependent phosphotriesterase"/>
    <property type="match status" value="1"/>
</dbReference>
<dbReference type="AlphaFoldDB" id="A0A1F5YWJ8"/>
<dbReference type="Gene3D" id="2.120.10.30">
    <property type="entry name" value="TolB, C-terminal domain"/>
    <property type="match status" value="1"/>
</dbReference>